<dbReference type="GO" id="GO:0043709">
    <property type="term" value="P:cell adhesion involved in single-species biofilm formation"/>
    <property type="evidence" value="ECO:0007669"/>
    <property type="project" value="TreeGrafter"/>
</dbReference>
<dbReference type="EC" id="2.7.7.65" evidence="1"/>
<keyword evidence="7" id="KW-1185">Reference proteome</keyword>
<evidence type="ECO:0000256" key="4">
    <source>
        <dbReference type="SAM" id="Phobius"/>
    </source>
</evidence>
<evidence type="ECO:0000313" key="7">
    <source>
        <dbReference type="Proteomes" id="UP000296201"/>
    </source>
</evidence>
<dbReference type="GO" id="GO:0052621">
    <property type="term" value="F:diguanylate cyclase activity"/>
    <property type="evidence" value="ECO:0007669"/>
    <property type="project" value="UniProtKB-EC"/>
</dbReference>
<dbReference type="OrthoDB" id="5621267at2"/>
<dbReference type="InterPro" id="IPR050469">
    <property type="entry name" value="Diguanylate_Cyclase"/>
</dbReference>
<organism evidence="6 7">
    <name type="scientific">Hydrogenovibrio crunogenus</name>
    <dbReference type="NCBI Taxonomy" id="39765"/>
    <lineage>
        <taxon>Bacteria</taxon>
        <taxon>Pseudomonadati</taxon>
        <taxon>Pseudomonadota</taxon>
        <taxon>Gammaproteobacteria</taxon>
        <taxon>Thiotrichales</taxon>
        <taxon>Piscirickettsiaceae</taxon>
        <taxon>Hydrogenovibrio</taxon>
    </lineage>
</organism>
<feature type="compositionally biased region" description="Basic residues" evidence="3">
    <location>
        <begin position="400"/>
        <end position="411"/>
    </location>
</feature>
<feature type="transmembrane region" description="Helical" evidence="4">
    <location>
        <begin position="60"/>
        <end position="76"/>
    </location>
</feature>
<protein>
    <recommendedName>
        <fullName evidence="1">diguanylate cyclase</fullName>
        <ecNumber evidence="1">2.7.7.65</ecNumber>
    </recommendedName>
</protein>
<dbReference type="SMART" id="SM00267">
    <property type="entry name" value="GGDEF"/>
    <property type="match status" value="1"/>
</dbReference>
<dbReference type="PROSITE" id="PS50887">
    <property type="entry name" value="GGDEF"/>
    <property type="match status" value="1"/>
</dbReference>
<dbReference type="InterPro" id="IPR029787">
    <property type="entry name" value="Nucleotide_cyclase"/>
</dbReference>
<dbReference type="PANTHER" id="PTHR45138">
    <property type="entry name" value="REGULATORY COMPONENTS OF SENSORY TRANSDUCTION SYSTEM"/>
    <property type="match status" value="1"/>
</dbReference>
<feature type="transmembrane region" description="Helical" evidence="4">
    <location>
        <begin position="82"/>
        <end position="106"/>
    </location>
</feature>
<dbReference type="CDD" id="cd01949">
    <property type="entry name" value="GGDEF"/>
    <property type="match status" value="1"/>
</dbReference>
<feature type="transmembrane region" description="Helical" evidence="4">
    <location>
        <begin position="118"/>
        <end position="135"/>
    </location>
</feature>
<reference evidence="6 7" key="1">
    <citation type="submission" date="2018-08" db="EMBL/GenBank/DDBJ databases">
        <title>Horizontal acquisition of hydrogen conversion ability and other habitat adaptations in Hydrogenovibrio crunogenus strains.</title>
        <authorList>
            <person name="Gonnella G."/>
            <person name="Adam N."/>
            <person name="Perner M."/>
        </authorList>
    </citation>
    <scope>NUCLEOTIDE SEQUENCE [LARGE SCALE GENOMIC DNA]</scope>
    <source>
        <strain evidence="6 7">SP-41</strain>
    </source>
</reference>
<evidence type="ECO:0000256" key="3">
    <source>
        <dbReference type="SAM" id="MobiDB-lite"/>
    </source>
</evidence>
<evidence type="ECO:0000256" key="1">
    <source>
        <dbReference type="ARBA" id="ARBA00012528"/>
    </source>
</evidence>
<dbReference type="RefSeq" id="WP_135796025.1">
    <property type="nucleotide sequence ID" value="NZ_CP032096.1"/>
</dbReference>
<evidence type="ECO:0000259" key="5">
    <source>
        <dbReference type="PROSITE" id="PS50887"/>
    </source>
</evidence>
<feature type="transmembrane region" description="Helical" evidence="4">
    <location>
        <begin position="37"/>
        <end position="53"/>
    </location>
</feature>
<dbReference type="SUPFAM" id="SSF55073">
    <property type="entry name" value="Nucleotide cyclase"/>
    <property type="match status" value="1"/>
</dbReference>
<keyword evidence="4" id="KW-1133">Transmembrane helix</keyword>
<dbReference type="InterPro" id="IPR043128">
    <property type="entry name" value="Rev_trsase/Diguanyl_cyclase"/>
</dbReference>
<evidence type="ECO:0000256" key="2">
    <source>
        <dbReference type="ARBA" id="ARBA00034247"/>
    </source>
</evidence>
<gene>
    <name evidence="6" type="primary">ycdT_3</name>
    <name evidence="6" type="ORF">GHNINEIG_01451</name>
</gene>
<feature type="transmembrane region" description="Helical" evidence="4">
    <location>
        <begin position="155"/>
        <end position="172"/>
    </location>
</feature>
<keyword evidence="6" id="KW-0808">Transferase</keyword>
<dbReference type="Gene3D" id="3.30.70.270">
    <property type="match status" value="1"/>
</dbReference>
<dbReference type="NCBIfam" id="TIGR00254">
    <property type="entry name" value="GGDEF"/>
    <property type="match status" value="1"/>
</dbReference>
<accession>A0A4P7P020</accession>
<sequence length="411" mass="46320">MAFLKHYTWLLGLTAFAVWQMPNILTWPLSTQKLLPWLPYVIAGLGVFVGIFLNRLQPILILLSLVCFNIGMQYFIPAGSTGLSAVTLFPVLAILLPLNLLLWLLFPERGIHDKFYTLFQLSLLVGQVYLVYWVMENLPLTYWQWISQNIGIDGLNLSKAALITMVSVWLILMLRNALLNQPKVLDRTVVFVLFLMGFGLNAFYQFGSIAWVSSFAATMLLLSLIFDAHHIAYTDQLTGLNGRRALLESFLGLGRKYSIAMMDIDHFKSFNDTYGHDVGDAVLRTVAYELSLISTGQVYRYGGEEFTIVFKGKQAQQVKPALEVVRQAIENRVLEVEKQGQPVETKVTVSFGLAERNDQFKKPEEVMKAADEALYKAKKAGRNRIVVEGESPKAVSKTTRPGRKSVKKKEA</sequence>
<dbReference type="PANTHER" id="PTHR45138:SF9">
    <property type="entry name" value="DIGUANYLATE CYCLASE DGCM-RELATED"/>
    <property type="match status" value="1"/>
</dbReference>
<feature type="transmembrane region" description="Helical" evidence="4">
    <location>
        <begin position="7"/>
        <end position="25"/>
    </location>
</feature>
<feature type="domain" description="GGDEF" evidence="5">
    <location>
        <begin position="255"/>
        <end position="390"/>
    </location>
</feature>
<dbReference type="GO" id="GO:1902201">
    <property type="term" value="P:negative regulation of bacterial-type flagellum-dependent cell motility"/>
    <property type="evidence" value="ECO:0007669"/>
    <property type="project" value="TreeGrafter"/>
</dbReference>
<comment type="catalytic activity">
    <reaction evidence="2">
        <text>2 GTP = 3',3'-c-di-GMP + 2 diphosphate</text>
        <dbReference type="Rhea" id="RHEA:24898"/>
        <dbReference type="ChEBI" id="CHEBI:33019"/>
        <dbReference type="ChEBI" id="CHEBI:37565"/>
        <dbReference type="ChEBI" id="CHEBI:58805"/>
        <dbReference type="EC" id="2.7.7.65"/>
    </reaction>
</comment>
<dbReference type="AlphaFoldDB" id="A0A4P7P020"/>
<dbReference type="InterPro" id="IPR000160">
    <property type="entry name" value="GGDEF_dom"/>
</dbReference>
<name>A0A4P7P020_9GAMM</name>
<dbReference type="Pfam" id="PF00990">
    <property type="entry name" value="GGDEF"/>
    <property type="match status" value="1"/>
</dbReference>
<dbReference type="EMBL" id="CP032096">
    <property type="protein sequence ID" value="QBZ83397.1"/>
    <property type="molecule type" value="Genomic_DNA"/>
</dbReference>
<evidence type="ECO:0000313" key="6">
    <source>
        <dbReference type="EMBL" id="QBZ83397.1"/>
    </source>
</evidence>
<dbReference type="Proteomes" id="UP000296201">
    <property type="component" value="Chromosome"/>
</dbReference>
<feature type="transmembrane region" description="Helical" evidence="4">
    <location>
        <begin position="184"/>
        <end position="203"/>
    </location>
</feature>
<dbReference type="GO" id="GO:0005886">
    <property type="term" value="C:plasma membrane"/>
    <property type="evidence" value="ECO:0007669"/>
    <property type="project" value="TreeGrafter"/>
</dbReference>
<proteinExistence type="predicted"/>
<keyword evidence="4" id="KW-0812">Transmembrane</keyword>
<keyword evidence="6" id="KW-0548">Nucleotidyltransferase</keyword>
<feature type="region of interest" description="Disordered" evidence="3">
    <location>
        <begin position="386"/>
        <end position="411"/>
    </location>
</feature>
<keyword evidence="4" id="KW-0472">Membrane</keyword>